<gene>
    <name evidence="7" type="ORF">AcdelDRAFT_2203</name>
</gene>
<evidence type="ECO:0000256" key="4">
    <source>
        <dbReference type="ARBA" id="ARBA00023136"/>
    </source>
</evidence>
<comment type="subcellular location">
    <subcellularLocation>
        <location evidence="1">Membrane</location>
        <topology evidence="1">Multi-pass membrane protein</topology>
    </subcellularLocation>
</comment>
<dbReference type="AlphaFoldDB" id="C5T5M3"/>
<reference evidence="7 8" key="1">
    <citation type="submission" date="2009-05" db="EMBL/GenBank/DDBJ databases">
        <title>The draft genome of Acidovorax delafieldii 2AN.</title>
        <authorList>
            <consortium name="US DOE Joint Genome Institute (JGI-PGF)"/>
            <person name="Lucas S."/>
            <person name="Copeland A."/>
            <person name="Lapidus A."/>
            <person name="Glavina del Rio T."/>
            <person name="Tice H."/>
            <person name="Bruce D."/>
            <person name="Goodwin L."/>
            <person name="Pitluck S."/>
            <person name="Larimer F."/>
            <person name="Land M.L."/>
            <person name="Hauser L."/>
            <person name="Shelobolina E.S."/>
            <person name="Picardal F."/>
            <person name="Roden E."/>
            <person name="Emerson D."/>
        </authorList>
    </citation>
    <scope>NUCLEOTIDE SEQUENCE [LARGE SCALE GENOMIC DNA]</scope>
    <source>
        <strain evidence="7 8">2AN</strain>
    </source>
</reference>
<evidence type="ECO:0000313" key="8">
    <source>
        <dbReference type="Proteomes" id="UP000003856"/>
    </source>
</evidence>
<feature type="domain" description="NarX-like N-terminal" evidence="6">
    <location>
        <begin position="159"/>
        <end position="213"/>
    </location>
</feature>
<keyword evidence="8" id="KW-1185">Reference proteome</keyword>
<keyword evidence="5" id="KW-0732">Signal</keyword>
<feature type="chain" id="PRO_5002955605" description="NarX-like N-terminal domain-containing protein" evidence="5">
    <location>
        <begin position="37"/>
        <end position="272"/>
    </location>
</feature>
<name>C5T5M3_ACIDE</name>
<dbReference type="PROSITE" id="PS51318">
    <property type="entry name" value="TAT"/>
    <property type="match status" value="1"/>
</dbReference>
<evidence type="ECO:0000259" key="6">
    <source>
        <dbReference type="Pfam" id="PF13675"/>
    </source>
</evidence>
<evidence type="ECO:0000256" key="1">
    <source>
        <dbReference type="ARBA" id="ARBA00004141"/>
    </source>
</evidence>
<dbReference type="PATRIC" id="fig|573060.9.peg.2908"/>
<dbReference type="Pfam" id="PF13675">
    <property type="entry name" value="PilJ"/>
    <property type="match status" value="1"/>
</dbReference>
<keyword evidence="2" id="KW-0812">Transmembrane</keyword>
<keyword evidence="3" id="KW-1133">Transmembrane helix</keyword>
<dbReference type="GO" id="GO:0016020">
    <property type="term" value="C:membrane"/>
    <property type="evidence" value="ECO:0007669"/>
    <property type="project" value="UniProtKB-SubCell"/>
</dbReference>
<dbReference type="InterPro" id="IPR029095">
    <property type="entry name" value="NarX-like_N"/>
</dbReference>
<accession>C5T5M3</accession>
<keyword evidence="4" id="KW-0472">Membrane</keyword>
<evidence type="ECO:0000256" key="2">
    <source>
        <dbReference type="ARBA" id="ARBA00022692"/>
    </source>
</evidence>
<dbReference type="EMBL" id="ACQT01000067">
    <property type="protein sequence ID" value="EER60228.1"/>
    <property type="molecule type" value="Genomic_DNA"/>
</dbReference>
<sequence>MHLHSFSGSVSANRRLVLKGAAACTLLAQGAAPALAQAQPAVTTAINRMGRFRALSQRIAKAYCQLQLGVETKVAEQVLDTARKLVRTGFDDLTKSPLAGEMVAPLGEVRKLYEDLEAKLVLPPTRDSVSAVVVQADKLLAAANTATVALEKQARVSTGNLVNTAGSQRYLSQRLAKNYFLLAAGLGDKAVREQMAADKAEFTKNLSTLSSASVNTAAIRYDLQMGEQQWVFFNASLEREPDARGLRSVATSSENLLEVMNNLTVQYETVSK</sequence>
<evidence type="ECO:0000256" key="3">
    <source>
        <dbReference type="ARBA" id="ARBA00022989"/>
    </source>
</evidence>
<evidence type="ECO:0000256" key="5">
    <source>
        <dbReference type="SAM" id="SignalP"/>
    </source>
</evidence>
<protein>
    <recommendedName>
        <fullName evidence="6">NarX-like N-terminal domain-containing protein</fullName>
    </recommendedName>
</protein>
<dbReference type="OrthoDB" id="952521at2"/>
<organism evidence="7 8">
    <name type="scientific">Acidovorax delafieldii 2AN</name>
    <dbReference type="NCBI Taxonomy" id="573060"/>
    <lineage>
        <taxon>Bacteria</taxon>
        <taxon>Pseudomonadati</taxon>
        <taxon>Pseudomonadota</taxon>
        <taxon>Betaproteobacteria</taxon>
        <taxon>Burkholderiales</taxon>
        <taxon>Comamonadaceae</taxon>
        <taxon>Acidovorax</taxon>
    </lineage>
</organism>
<evidence type="ECO:0000313" key="7">
    <source>
        <dbReference type="EMBL" id="EER60228.1"/>
    </source>
</evidence>
<dbReference type="Proteomes" id="UP000003856">
    <property type="component" value="Unassembled WGS sequence"/>
</dbReference>
<dbReference type="RefSeq" id="WP_005796479.1">
    <property type="nucleotide sequence ID" value="NZ_ACQT01000067.1"/>
</dbReference>
<feature type="signal peptide" evidence="5">
    <location>
        <begin position="1"/>
        <end position="36"/>
    </location>
</feature>
<comment type="caution">
    <text evidence="7">The sequence shown here is derived from an EMBL/GenBank/DDBJ whole genome shotgun (WGS) entry which is preliminary data.</text>
</comment>
<proteinExistence type="predicted"/>
<dbReference type="InterPro" id="IPR006311">
    <property type="entry name" value="TAT_signal"/>
</dbReference>